<evidence type="ECO:0000256" key="1">
    <source>
        <dbReference type="SAM" id="MobiDB-lite"/>
    </source>
</evidence>
<dbReference type="Pfam" id="PF03172">
    <property type="entry name" value="HSR"/>
    <property type="match status" value="1"/>
</dbReference>
<feature type="region of interest" description="Disordered" evidence="1">
    <location>
        <begin position="141"/>
        <end position="174"/>
    </location>
</feature>
<protein>
    <submittedName>
        <fullName evidence="4">Nuclear body protein SP140-like protein isoform X1</fullName>
    </submittedName>
</protein>
<dbReference type="Proteomes" id="UP001652581">
    <property type="component" value="Chromosome 5"/>
</dbReference>
<gene>
    <name evidence="4" type="primary">LOC107033876</name>
</gene>
<organism evidence="3 4">
    <name type="scientific">Vicugna pacos</name>
    <name type="common">Alpaca</name>
    <name type="synonym">Lama pacos</name>
    <dbReference type="NCBI Taxonomy" id="30538"/>
    <lineage>
        <taxon>Eukaryota</taxon>
        <taxon>Metazoa</taxon>
        <taxon>Chordata</taxon>
        <taxon>Craniata</taxon>
        <taxon>Vertebrata</taxon>
        <taxon>Euteleostomi</taxon>
        <taxon>Mammalia</taxon>
        <taxon>Eutheria</taxon>
        <taxon>Laurasiatheria</taxon>
        <taxon>Artiodactyla</taxon>
        <taxon>Tylopoda</taxon>
        <taxon>Camelidae</taxon>
        <taxon>Vicugna</taxon>
    </lineage>
</organism>
<dbReference type="InterPro" id="IPR004865">
    <property type="entry name" value="HSR_dom"/>
</dbReference>
<evidence type="ECO:0000313" key="4">
    <source>
        <dbReference type="RefSeq" id="XP_072817931.1"/>
    </source>
</evidence>
<sequence>MAALPGPRPSSPEKFPRFSEMGMLPVQKKEIFHEILLNHFKENKVEITSAITKPFPFLESLRDSSFITEKIYSDSQEACRNLVPVGKVIYHILCHLEKTFDKSLLRALFSRVHLKEYPDLIPIHRSFENVIQDTYFSQESDRETLKLPSSEQVPTEPKALGMKKRDQESFTAFR</sequence>
<evidence type="ECO:0000259" key="2">
    <source>
        <dbReference type="PROSITE" id="PS51414"/>
    </source>
</evidence>
<feature type="domain" description="HSR" evidence="2">
    <location>
        <begin position="14"/>
        <end position="132"/>
    </location>
</feature>
<evidence type="ECO:0000313" key="3">
    <source>
        <dbReference type="Proteomes" id="UP001652581"/>
    </source>
</evidence>
<dbReference type="GeneID" id="107033876"/>
<accession>A0ABM5DAK4</accession>
<dbReference type="InterPro" id="IPR043563">
    <property type="entry name" value="Sp110/Sp140/Sp140L-like"/>
</dbReference>
<dbReference type="PANTHER" id="PTHR46386">
    <property type="entry name" value="NUCLEAR BODY PROTEIN SP140"/>
    <property type="match status" value="1"/>
</dbReference>
<proteinExistence type="predicted"/>
<keyword evidence="3" id="KW-1185">Reference proteome</keyword>
<dbReference type="RefSeq" id="XP_072817931.1">
    <property type="nucleotide sequence ID" value="XM_072961830.1"/>
</dbReference>
<dbReference type="PROSITE" id="PS51414">
    <property type="entry name" value="HSR"/>
    <property type="match status" value="1"/>
</dbReference>
<reference evidence="4" key="1">
    <citation type="submission" date="2025-08" db="UniProtKB">
        <authorList>
            <consortium name="RefSeq"/>
        </authorList>
    </citation>
    <scope>IDENTIFICATION</scope>
</reference>
<dbReference type="PANTHER" id="PTHR46386:SF13">
    <property type="entry name" value="RIKEN CDNA A630001G21 GENE"/>
    <property type="match status" value="1"/>
</dbReference>
<name>A0ABM5DAK4_VICPA</name>